<dbReference type="RefSeq" id="WP_002363110.1">
    <property type="nucleotide sequence ID" value="NZ_GL454414.1"/>
</dbReference>
<feature type="domain" description="Transcription regulator TrmB N-terminal" evidence="1">
    <location>
        <begin position="8"/>
        <end position="74"/>
    </location>
</feature>
<proteinExistence type="predicted"/>
<protein>
    <submittedName>
        <fullName evidence="3">Sugar-specific transcriptional regulator, TrmB family</fullName>
    </submittedName>
</protein>
<evidence type="ECO:0000313" key="3">
    <source>
        <dbReference type="EMBL" id="EFM84026.1"/>
    </source>
</evidence>
<evidence type="ECO:0000313" key="4">
    <source>
        <dbReference type="Proteomes" id="UP000004846"/>
    </source>
</evidence>
<dbReference type="HOGENOM" id="CLU_072493_1_1_9"/>
<dbReference type="Pfam" id="PF11495">
    <property type="entry name" value="Regulator_TrmB"/>
    <property type="match status" value="1"/>
</dbReference>
<dbReference type="PANTHER" id="PTHR34293">
    <property type="entry name" value="HTH-TYPE TRANSCRIPTIONAL REGULATOR TRMBL2"/>
    <property type="match status" value="1"/>
</dbReference>
<name>A0A125WA14_ENTFL</name>
<dbReference type="Proteomes" id="UP000004846">
    <property type="component" value="Unassembled WGS sequence"/>
</dbReference>
<dbReference type="CDD" id="cd09124">
    <property type="entry name" value="PLDc_like_TrmB_middle"/>
    <property type="match status" value="1"/>
</dbReference>
<dbReference type="InterPro" id="IPR036388">
    <property type="entry name" value="WH-like_DNA-bd_sf"/>
</dbReference>
<dbReference type="InterPro" id="IPR021586">
    <property type="entry name" value="Tscrpt_reg_TrmB_C"/>
</dbReference>
<dbReference type="Gene3D" id="1.10.10.10">
    <property type="entry name" value="Winged helix-like DNA-binding domain superfamily/Winged helix DNA-binding domain"/>
    <property type="match status" value="1"/>
</dbReference>
<organism evidence="3 4">
    <name type="scientific">Enterococcus faecalis TX4248</name>
    <dbReference type="NCBI Taxonomy" id="749495"/>
    <lineage>
        <taxon>Bacteria</taxon>
        <taxon>Bacillati</taxon>
        <taxon>Bacillota</taxon>
        <taxon>Bacilli</taxon>
        <taxon>Lactobacillales</taxon>
        <taxon>Enterococcaceae</taxon>
        <taxon>Enterococcus</taxon>
    </lineage>
</organism>
<evidence type="ECO:0000259" key="1">
    <source>
        <dbReference type="Pfam" id="PF01978"/>
    </source>
</evidence>
<dbReference type="PANTHER" id="PTHR34293:SF1">
    <property type="entry name" value="HTH-TYPE TRANSCRIPTIONAL REGULATOR TRMBL2"/>
    <property type="match status" value="1"/>
</dbReference>
<gene>
    <name evidence="3" type="ORF">HMPREF9498_00371</name>
</gene>
<dbReference type="Pfam" id="PF01978">
    <property type="entry name" value="TrmB"/>
    <property type="match status" value="1"/>
</dbReference>
<accession>A0A125WA14</accession>
<dbReference type="EMBL" id="AEBR01000008">
    <property type="protein sequence ID" value="EFM84026.1"/>
    <property type="molecule type" value="Genomic_DNA"/>
</dbReference>
<dbReference type="SUPFAM" id="SSF46785">
    <property type="entry name" value="Winged helix' DNA-binding domain"/>
    <property type="match status" value="1"/>
</dbReference>
<dbReference type="InterPro" id="IPR051797">
    <property type="entry name" value="TrmB-like"/>
</dbReference>
<dbReference type="InterPro" id="IPR002831">
    <property type="entry name" value="Tscrpt_reg_TrmB_N"/>
</dbReference>
<reference evidence="3 4" key="1">
    <citation type="submission" date="2010-07" db="EMBL/GenBank/DDBJ databases">
        <authorList>
            <person name="Sid Ahmed O."/>
        </authorList>
    </citation>
    <scope>NUCLEOTIDE SEQUENCE [LARGE SCALE GENOMIC DNA]</scope>
    <source>
        <strain evidence="3 4">TX4248</strain>
    </source>
</reference>
<dbReference type="InterPro" id="IPR036390">
    <property type="entry name" value="WH_DNA-bd_sf"/>
</dbReference>
<feature type="domain" description="Transcription regulator TrmB C-terminal" evidence="2">
    <location>
        <begin position="108"/>
        <end position="210"/>
    </location>
</feature>
<comment type="caution">
    <text evidence="3">The sequence shown here is derived from an EMBL/GenBank/DDBJ whole genome shotgun (WGS) entry which is preliminary data.</text>
</comment>
<sequence>METIIQIMKKYDFSEMETRVYTTLLEKGNLTGYEVSKISGVPRSKVYNILEKLLKKNLIVVNKSEPKLYHAISANEFLEKLEKSVKNDLSFLTKNLGMIKEKDEEDMLWKVDGIEYVLDKAEHLVKNAKESLLIQVWHENLTDSLLKALQQAEKRVDKFVLILFSSTHEYDLPLEKYYIHGFETDKLADFGARWINIVADEQEVVFGTINEELQSTDVTWTKNHAMVNLAKEYVKHDAYTLKVIAESSEELKAKYGEDFEGIRKIY</sequence>
<dbReference type="AlphaFoldDB" id="A0A125WA14"/>
<evidence type="ECO:0000259" key="2">
    <source>
        <dbReference type="Pfam" id="PF11495"/>
    </source>
</evidence>